<comment type="subcellular location">
    <subcellularLocation>
        <location evidence="3">Cell membrane</location>
        <topology evidence="3">Single-pass type II membrane protein</topology>
    </subcellularLocation>
    <subcellularLocation>
        <location evidence="2">Secreted</location>
        <location evidence="2">Cell wall</location>
    </subcellularLocation>
</comment>
<evidence type="ECO:0000256" key="20">
    <source>
        <dbReference type="RuleBase" id="RU004335"/>
    </source>
</evidence>
<sequence>MAHPVRQDPFNNMEAFTASQQQGFDDSGYPNQAQYPAHNGHDAYNQDPSGYMHGRRADHTVTPGADNFSSSAAGGVAGLAYGVADRNAPVGPFDGAYSERLPPPPSQAHMPDVPRSLQAGRNGSHSPQDPFQGASVASSPSPDASYSNLDVQASGNRYQHHTSPVNSGSNFGVMNPNDIVDDGDDGLEYARNAQRGPSQGAAGPPRPARAGPGAGAAAAGAAGGALGQGGDKGGHQLAEYDVHPSGQPGRGGAAAALAQEESSKRRKRWLIILVIFVVIAGGIIGGVVGGLVNNSKHGGKEVSAGSRGGTGAGKGGGNGGGGNGGANGGDLDINSPEIQSLLGNKNLFKVFPGMDYTPQNTQYPDCLADPPSQDDVTKDIAVLSQLTNTVRLYGTDCNQTEMVLYAIDQLKMEDTMRVWLGVWQDNNATTNKRQLDQMWSILDSYGQDPFEGVIVANEAIFREQFTIATLGSLLTDVRTKMKAKSINLPVATSDLGDNWNSALGAESDLIMANIHPFFSGTAADKAAAWTWSFWDDHDGPYFKSNKARNIIAETGWPSGGGTDCGGPSTCTGGAVAGIDEMNQFMDDWVCQALANGTNYFWFEAFDEPWKQSFNTPGMEWEDKWGLMDVDRNLKKGVKIPDCGGKTID</sequence>
<dbReference type="GO" id="GO:0005576">
    <property type="term" value="C:extracellular region"/>
    <property type="evidence" value="ECO:0007669"/>
    <property type="project" value="TreeGrafter"/>
</dbReference>
<feature type="compositionally biased region" description="Gly residues" evidence="21">
    <location>
        <begin position="306"/>
        <end position="328"/>
    </location>
</feature>
<dbReference type="OrthoDB" id="68336at2759"/>
<evidence type="ECO:0000256" key="15">
    <source>
        <dbReference type="ARBA" id="ARBA00023316"/>
    </source>
</evidence>
<keyword evidence="10" id="KW-0378">Hydrolase</keyword>
<dbReference type="Pfam" id="PF00332">
    <property type="entry name" value="Glyco_hydro_17"/>
    <property type="match status" value="1"/>
</dbReference>
<dbReference type="InterPro" id="IPR017853">
    <property type="entry name" value="GH"/>
</dbReference>
<dbReference type="SUPFAM" id="SSF51445">
    <property type="entry name" value="(Trans)glycosidases"/>
    <property type="match status" value="1"/>
</dbReference>
<protein>
    <recommendedName>
        <fullName evidence="5">glucan endo-1,3-beta-D-glucosidase</fullName>
        <ecNumber evidence="5">3.2.1.39</ecNumber>
    </recommendedName>
    <alternativeName>
        <fullName evidence="19">Endo-1,3-beta-glucanase btgC</fullName>
    </alternativeName>
    <alternativeName>
        <fullName evidence="18">Laminarinase btgC</fullName>
    </alternativeName>
</protein>
<keyword evidence="6" id="KW-1003">Cell membrane</keyword>
<organism evidence="23 24">
    <name type="scientific">Escovopsis weberi</name>
    <dbReference type="NCBI Taxonomy" id="150374"/>
    <lineage>
        <taxon>Eukaryota</taxon>
        <taxon>Fungi</taxon>
        <taxon>Dikarya</taxon>
        <taxon>Ascomycota</taxon>
        <taxon>Pezizomycotina</taxon>
        <taxon>Sordariomycetes</taxon>
        <taxon>Hypocreomycetidae</taxon>
        <taxon>Hypocreales</taxon>
        <taxon>Hypocreaceae</taxon>
        <taxon>Escovopsis</taxon>
    </lineage>
</organism>
<evidence type="ECO:0000256" key="18">
    <source>
        <dbReference type="ARBA" id="ARBA00042373"/>
    </source>
</evidence>
<keyword evidence="8" id="KW-0964">Secreted</keyword>
<evidence type="ECO:0000256" key="13">
    <source>
        <dbReference type="ARBA" id="ARBA00023180"/>
    </source>
</evidence>
<feature type="region of interest" description="Disordered" evidence="21">
    <location>
        <begin position="298"/>
        <end position="332"/>
    </location>
</feature>
<keyword evidence="22" id="KW-1133">Transmembrane helix</keyword>
<comment type="catalytic activity">
    <reaction evidence="1">
        <text>Hydrolysis of (1-&gt;3)-beta-D-glucosidic linkages in (1-&gt;3)-beta-D-glucans.</text>
        <dbReference type="EC" id="3.2.1.39"/>
    </reaction>
</comment>
<evidence type="ECO:0000256" key="17">
    <source>
        <dbReference type="ARBA" id="ARBA00037649"/>
    </source>
</evidence>
<comment type="function">
    <text evidence="17">Glucanases play a role in cell expansion during growth, in cell-cell fusion during mating, and in spore release during sporulation. This enzyme may be involved in beta-glucan degradation. Active on laminarin and lichenan.</text>
</comment>
<keyword evidence="16" id="KW-0624">Polysaccharide degradation</keyword>
<dbReference type="GO" id="GO:0000272">
    <property type="term" value="P:polysaccharide catabolic process"/>
    <property type="evidence" value="ECO:0007669"/>
    <property type="project" value="UniProtKB-KW"/>
</dbReference>
<evidence type="ECO:0000256" key="10">
    <source>
        <dbReference type="ARBA" id="ARBA00022801"/>
    </source>
</evidence>
<keyword evidence="11" id="KW-0735">Signal-anchor</keyword>
<evidence type="ECO:0000256" key="22">
    <source>
        <dbReference type="SAM" id="Phobius"/>
    </source>
</evidence>
<dbReference type="GO" id="GO:0005886">
    <property type="term" value="C:plasma membrane"/>
    <property type="evidence" value="ECO:0007669"/>
    <property type="project" value="UniProtKB-SubCell"/>
</dbReference>
<evidence type="ECO:0000256" key="5">
    <source>
        <dbReference type="ARBA" id="ARBA00012780"/>
    </source>
</evidence>
<keyword evidence="12 22" id="KW-0472">Membrane</keyword>
<keyword evidence="22" id="KW-0812">Transmembrane</keyword>
<dbReference type="FunFam" id="3.20.20.80:FF:000151">
    <property type="entry name" value="Glucan endo-1,3-beta-glucosidase btgC"/>
    <property type="match status" value="1"/>
</dbReference>
<feature type="compositionally biased region" description="Low complexity" evidence="21">
    <location>
        <begin position="134"/>
        <end position="147"/>
    </location>
</feature>
<evidence type="ECO:0000256" key="1">
    <source>
        <dbReference type="ARBA" id="ARBA00000382"/>
    </source>
</evidence>
<keyword evidence="9" id="KW-0732">Signal</keyword>
<keyword evidence="13" id="KW-0325">Glycoprotein</keyword>
<evidence type="ECO:0000256" key="2">
    <source>
        <dbReference type="ARBA" id="ARBA00004191"/>
    </source>
</evidence>
<evidence type="ECO:0000256" key="21">
    <source>
        <dbReference type="SAM" id="MobiDB-lite"/>
    </source>
</evidence>
<feature type="region of interest" description="Disordered" evidence="21">
    <location>
        <begin position="1"/>
        <end position="70"/>
    </location>
</feature>
<proteinExistence type="inferred from homology"/>
<dbReference type="Gene3D" id="3.20.20.80">
    <property type="entry name" value="Glycosidases"/>
    <property type="match status" value="1"/>
</dbReference>
<feature type="compositionally biased region" description="Basic and acidic residues" evidence="21">
    <location>
        <begin position="232"/>
        <end position="242"/>
    </location>
</feature>
<feature type="compositionally biased region" description="Polar residues" evidence="21">
    <location>
        <begin position="148"/>
        <end position="172"/>
    </location>
</feature>
<feature type="transmembrane region" description="Helical" evidence="22">
    <location>
        <begin position="269"/>
        <end position="292"/>
    </location>
</feature>
<comment type="caution">
    <text evidence="23">The sequence shown here is derived from an EMBL/GenBank/DDBJ whole genome shotgun (WGS) entry which is preliminary data.</text>
</comment>
<dbReference type="Proteomes" id="UP000053831">
    <property type="component" value="Unassembled WGS sequence"/>
</dbReference>
<evidence type="ECO:0000256" key="9">
    <source>
        <dbReference type="ARBA" id="ARBA00022729"/>
    </source>
</evidence>
<feature type="region of interest" description="Disordered" evidence="21">
    <location>
        <begin position="94"/>
        <end position="258"/>
    </location>
</feature>
<dbReference type="AlphaFoldDB" id="A0A0M9VTH0"/>
<dbReference type="EMBL" id="LGSR01000020">
    <property type="protein sequence ID" value="KOS18783.1"/>
    <property type="molecule type" value="Genomic_DNA"/>
</dbReference>
<evidence type="ECO:0000256" key="3">
    <source>
        <dbReference type="ARBA" id="ARBA00004401"/>
    </source>
</evidence>
<dbReference type="STRING" id="150374.A0A0M9VTH0"/>
<keyword evidence="7" id="KW-0134">Cell wall</keyword>
<dbReference type="InterPro" id="IPR050732">
    <property type="entry name" value="Beta-glucan_modifiers"/>
</dbReference>
<dbReference type="PANTHER" id="PTHR16631:SF17">
    <property type="entry name" value="GLUCAN ENDO-1,3-BETA-GLUCOSIDASE BTGC"/>
    <property type="match status" value="1"/>
</dbReference>
<accession>A0A0M9VTH0</accession>
<dbReference type="GO" id="GO:0009277">
    <property type="term" value="C:fungal-type cell wall"/>
    <property type="evidence" value="ECO:0007669"/>
    <property type="project" value="TreeGrafter"/>
</dbReference>
<name>A0A0M9VTH0_ESCWE</name>
<evidence type="ECO:0000256" key="11">
    <source>
        <dbReference type="ARBA" id="ARBA00022968"/>
    </source>
</evidence>
<evidence type="ECO:0000256" key="14">
    <source>
        <dbReference type="ARBA" id="ARBA00023277"/>
    </source>
</evidence>
<comment type="similarity">
    <text evidence="4 20">Belongs to the glycosyl hydrolase 17 family.</text>
</comment>
<evidence type="ECO:0000256" key="16">
    <source>
        <dbReference type="ARBA" id="ARBA00023326"/>
    </source>
</evidence>
<evidence type="ECO:0000256" key="12">
    <source>
        <dbReference type="ARBA" id="ARBA00023136"/>
    </source>
</evidence>
<evidence type="ECO:0000256" key="4">
    <source>
        <dbReference type="ARBA" id="ARBA00008773"/>
    </source>
</evidence>
<evidence type="ECO:0000256" key="8">
    <source>
        <dbReference type="ARBA" id="ARBA00022525"/>
    </source>
</evidence>
<feature type="compositionally biased region" description="Polar residues" evidence="21">
    <location>
        <begin position="119"/>
        <end position="129"/>
    </location>
</feature>
<evidence type="ECO:0000256" key="19">
    <source>
        <dbReference type="ARBA" id="ARBA00043078"/>
    </source>
</evidence>
<evidence type="ECO:0000313" key="23">
    <source>
        <dbReference type="EMBL" id="KOS18783.1"/>
    </source>
</evidence>
<dbReference type="GO" id="GO:0042973">
    <property type="term" value="F:glucan endo-1,3-beta-D-glucosidase activity"/>
    <property type="evidence" value="ECO:0007669"/>
    <property type="project" value="UniProtKB-EC"/>
</dbReference>
<dbReference type="EC" id="3.2.1.39" evidence="5"/>
<evidence type="ECO:0000256" key="7">
    <source>
        <dbReference type="ARBA" id="ARBA00022512"/>
    </source>
</evidence>
<keyword evidence="15" id="KW-0961">Cell wall biogenesis/degradation</keyword>
<evidence type="ECO:0000256" key="6">
    <source>
        <dbReference type="ARBA" id="ARBA00022475"/>
    </source>
</evidence>
<keyword evidence="14" id="KW-0119">Carbohydrate metabolism</keyword>
<dbReference type="PANTHER" id="PTHR16631">
    <property type="entry name" value="GLUCAN 1,3-BETA-GLUCOSIDASE"/>
    <property type="match status" value="1"/>
</dbReference>
<dbReference type="InterPro" id="IPR000490">
    <property type="entry name" value="Glyco_hydro_17"/>
</dbReference>
<dbReference type="GO" id="GO:0009986">
    <property type="term" value="C:cell surface"/>
    <property type="evidence" value="ECO:0007669"/>
    <property type="project" value="TreeGrafter"/>
</dbReference>
<feature type="compositionally biased region" description="Gly residues" evidence="21">
    <location>
        <begin position="221"/>
        <end position="231"/>
    </location>
</feature>
<feature type="compositionally biased region" description="Polar residues" evidence="21">
    <location>
        <begin position="17"/>
        <end position="34"/>
    </location>
</feature>
<feature type="compositionally biased region" description="Low complexity" evidence="21">
    <location>
        <begin position="193"/>
        <end position="220"/>
    </location>
</feature>
<gene>
    <name evidence="23" type="ORF">ESCO_000014</name>
</gene>
<keyword evidence="24" id="KW-1185">Reference proteome</keyword>
<evidence type="ECO:0000313" key="24">
    <source>
        <dbReference type="Proteomes" id="UP000053831"/>
    </source>
</evidence>
<dbReference type="GO" id="GO:0071555">
    <property type="term" value="P:cell wall organization"/>
    <property type="evidence" value="ECO:0007669"/>
    <property type="project" value="UniProtKB-KW"/>
</dbReference>
<reference evidence="23 24" key="1">
    <citation type="submission" date="2015-07" db="EMBL/GenBank/DDBJ databases">
        <title>The genome of the fungus Escovopsis weberi, a specialized disease agent of ant agriculture.</title>
        <authorList>
            <person name="de Man T.J."/>
            <person name="Stajich J.E."/>
            <person name="Kubicek C.P."/>
            <person name="Chenthamara K."/>
            <person name="Atanasova L."/>
            <person name="Druzhinina I.S."/>
            <person name="Birnbaum S."/>
            <person name="Barribeau S.M."/>
            <person name="Teiling C."/>
            <person name="Suen G."/>
            <person name="Currie C."/>
            <person name="Gerardo N.M."/>
        </authorList>
    </citation>
    <scope>NUCLEOTIDE SEQUENCE [LARGE SCALE GENOMIC DNA]</scope>
</reference>